<proteinExistence type="predicted"/>
<gene>
    <name evidence="1" type="ORF">FVF58_09585</name>
</gene>
<keyword evidence="2" id="KW-1185">Reference proteome</keyword>
<dbReference type="GO" id="GO:0003746">
    <property type="term" value="F:translation elongation factor activity"/>
    <property type="evidence" value="ECO:0007669"/>
    <property type="project" value="UniProtKB-KW"/>
</dbReference>
<dbReference type="AlphaFoldDB" id="A0A5B0HD34"/>
<comment type="caution">
    <text evidence="1">The sequence shown here is derived from an EMBL/GenBank/DDBJ whole genome shotgun (WGS) entry which is preliminary data.</text>
</comment>
<reference evidence="1 2" key="1">
    <citation type="submission" date="2019-08" db="EMBL/GenBank/DDBJ databases">
        <title>Paraburkholderia sp. DCY113.</title>
        <authorList>
            <person name="Kang J."/>
        </authorList>
    </citation>
    <scope>NUCLEOTIDE SEQUENCE [LARGE SCALE GENOMIC DNA]</scope>
    <source>
        <strain evidence="1 2">DCY113</strain>
    </source>
</reference>
<dbReference type="Proteomes" id="UP000325273">
    <property type="component" value="Unassembled WGS sequence"/>
</dbReference>
<keyword evidence="1" id="KW-0251">Elongation factor</keyword>
<keyword evidence="1" id="KW-0648">Protein biosynthesis</keyword>
<sequence>MVVSRKYATLHELQTVYGAEDLYDFLEIVVVDAANERTLNERKD</sequence>
<evidence type="ECO:0000313" key="2">
    <source>
        <dbReference type="Proteomes" id="UP000325273"/>
    </source>
</evidence>
<organism evidence="1 2">
    <name type="scientific">Paraburkholderia panacisoli</name>
    <dbReference type="NCBI Taxonomy" id="2603818"/>
    <lineage>
        <taxon>Bacteria</taxon>
        <taxon>Pseudomonadati</taxon>
        <taxon>Pseudomonadota</taxon>
        <taxon>Betaproteobacteria</taxon>
        <taxon>Burkholderiales</taxon>
        <taxon>Burkholderiaceae</taxon>
        <taxon>Paraburkholderia</taxon>
    </lineage>
</organism>
<dbReference type="EMBL" id="VTUZ01000005">
    <property type="protein sequence ID" value="KAA1013032.1"/>
    <property type="molecule type" value="Genomic_DNA"/>
</dbReference>
<accession>A0A5B0HD34</accession>
<protein>
    <submittedName>
        <fullName evidence="1">Transcription elongation factor GreA</fullName>
    </submittedName>
</protein>
<name>A0A5B0HD34_9BURK</name>
<evidence type="ECO:0000313" key="1">
    <source>
        <dbReference type="EMBL" id="KAA1013032.1"/>
    </source>
</evidence>